<organism evidence="1 2">
    <name type="scientific">Brachybacterium alimentarium</name>
    <dbReference type="NCBI Taxonomy" id="47845"/>
    <lineage>
        <taxon>Bacteria</taxon>
        <taxon>Bacillati</taxon>
        <taxon>Actinomycetota</taxon>
        <taxon>Actinomycetes</taxon>
        <taxon>Micrococcales</taxon>
        <taxon>Dermabacteraceae</taxon>
        <taxon>Brachybacterium</taxon>
    </lineage>
</organism>
<dbReference type="AlphaFoldDB" id="A0A2A3YKU8"/>
<proteinExistence type="predicted"/>
<dbReference type="Proteomes" id="UP000218598">
    <property type="component" value="Unassembled WGS sequence"/>
</dbReference>
<evidence type="ECO:0000313" key="1">
    <source>
        <dbReference type="EMBL" id="PCC39725.1"/>
    </source>
</evidence>
<name>A0A2A3YKU8_9MICO</name>
<dbReference type="EMBL" id="NRGR01000012">
    <property type="protein sequence ID" value="PCC39725.1"/>
    <property type="molecule type" value="Genomic_DNA"/>
</dbReference>
<sequence>MSFGPGREGLAAEAFELWRHLVAPDPPAVPDVELTFVTGEGPVPPGATVVAPSPTETYALSGAITRAVLTSLIGRRILLHAGTIDTPRLGVVVLVGPSGAGKSTATARLGAEGAYLSDELTIIDPDTFEVTGYPKPVSRSIPGSRAKRDVSLPSLHLMPACAGGSPDLIVLLHRDRGNGSENGPPGLERMPLASALLRLIGQTSSLNRVPGGLAALARLIDSAGGALRARYHEASELADLLDHAPAPISEWWAEVEACRPSHDVQPRDLMLAPFDQALALETGVLVLARREAGHLEGLLGVIWELLRVHGGLSLDLLQDLVAEEIGPHPNAARRVRSAADRLISGGWVIRA</sequence>
<dbReference type="InterPro" id="IPR027417">
    <property type="entry name" value="P-loop_NTPase"/>
</dbReference>
<dbReference type="Gene3D" id="3.40.50.300">
    <property type="entry name" value="P-loop containing nucleotide triphosphate hydrolases"/>
    <property type="match status" value="1"/>
</dbReference>
<dbReference type="SUPFAM" id="SSF53795">
    <property type="entry name" value="PEP carboxykinase-like"/>
    <property type="match status" value="1"/>
</dbReference>
<dbReference type="SUPFAM" id="SSF52540">
    <property type="entry name" value="P-loop containing nucleoside triphosphate hydrolases"/>
    <property type="match status" value="1"/>
</dbReference>
<protein>
    <submittedName>
        <fullName evidence="1">Uncharacterized protein</fullName>
    </submittedName>
</protein>
<reference evidence="1 2" key="1">
    <citation type="journal article" date="2017" name="Elife">
        <title>Extensive horizontal gene transfer in cheese-associated bacteria.</title>
        <authorList>
            <person name="Bonham K.S."/>
            <person name="Wolfe B.E."/>
            <person name="Dutton R.J."/>
        </authorList>
    </citation>
    <scope>NUCLEOTIDE SEQUENCE [LARGE SCALE GENOMIC DNA]</scope>
    <source>
        <strain evidence="1 2">341_9</strain>
    </source>
</reference>
<evidence type="ECO:0000313" key="2">
    <source>
        <dbReference type="Proteomes" id="UP000218598"/>
    </source>
</evidence>
<accession>A0A2A3YKU8</accession>
<comment type="caution">
    <text evidence="1">The sequence shown here is derived from an EMBL/GenBank/DDBJ whole genome shotgun (WGS) entry which is preliminary data.</text>
</comment>
<keyword evidence="2" id="KW-1185">Reference proteome</keyword>
<gene>
    <name evidence="1" type="ORF">CIK66_07020</name>
</gene>